<keyword evidence="2" id="KW-0732">Signal</keyword>
<dbReference type="EMBL" id="MLBY01000005">
    <property type="protein sequence ID" value="MEE7459584.1"/>
    <property type="molecule type" value="Genomic_DNA"/>
</dbReference>
<proteinExistence type="predicted"/>
<name>A0ABU7TH85_9HYPH</name>
<reference evidence="3 4" key="1">
    <citation type="journal article" date="2012" name="Genet. Mol. Biol.">
        <title>Analysis of 16S rRNA and mxaF genes revealing insights into Methylobacterium niche-specific plant association.</title>
        <authorList>
            <person name="Dourado M.N."/>
            <person name="Andreote F.D."/>
            <person name="Dini-Andreote F."/>
            <person name="Conti R."/>
            <person name="Araujo J.M."/>
            <person name="Araujo W.L."/>
        </authorList>
    </citation>
    <scope>NUCLEOTIDE SEQUENCE [LARGE SCALE GENOMIC DNA]</scope>
    <source>
        <strain evidence="3 4">SR1.6/4</strain>
    </source>
</reference>
<organism evidence="3 4">
    <name type="scientific">Methylobacterium radiotolerans</name>
    <dbReference type="NCBI Taxonomy" id="31998"/>
    <lineage>
        <taxon>Bacteria</taxon>
        <taxon>Pseudomonadati</taxon>
        <taxon>Pseudomonadota</taxon>
        <taxon>Alphaproteobacteria</taxon>
        <taxon>Hyphomicrobiales</taxon>
        <taxon>Methylobacteriaceae</taxon>
        <taxon>Methylobacterium</taxon>
    </lineage>
</organism>
<feature type="compositionally biased region" description="Pro residues" evidence="1">
    <location>
        <begin position="49"/>
        <end position="58"/>
    </location>
</feature>
<comment type="caution">
    <text evidence="3">The sequence shown here is derived from an EMBL/GenBank/DDBJ whole genome shotgun (WGS) entry which is preliminary data.</text>
</comment>
<feature type="compositionally biased region" description="Low complexity" evidence="1">
    <location>
        <begin position="31"/>
        <end position="41"/>
    </location>
</feature>
<gene>
    <name evidence="3" type="ORF">MRSR164_23175</name>
</gene>
<feature type="region of interest" description="Disordered" evidence="1">
    <location>
        <begin position="29"/>
        <end position="68"/>
    </location>
</feature>
<feature type="signal peptide" evidence="2">
    <location>
        <begin position="1"/>
        <end position="23"/>
    </location>
</feature>
<sequence length="68" mass="7100">MFKRTAIAILLGLCGFALGIALARVTDDESPVAAAEAPAPALRHSSQLRPPPESPPAPRKAEAPRSSR</sequence>
<accession>A0ABU7TH85</accession>
<keyword evidence="4" id="KW-1185">Reference proteome</keyword>
<evidence type="ECO:0000313" key="4">
    <source>
        <dbReference type="Proteomes" id="UP001349262"/>
    </source>
</evidence>
<feature type="chain" id="PRO_5047220811" evidence="2">
    <location>
        <begin position="24"/>
        <end position="68"/>
    </location>
</feature>
<feature type="compositionally biased region" description="Basic and acidic residues" evidence="1">
    <location>
        <begin position="59"/>
        <end position="68"/>
    </location>
</feature>
<evidence type="ECO:0000313" key="3">
    <source>
        <dbReference type="EMBL" id="MEE7459584.1"/>
    </source>
</evidence>
<evidence type="ECO:0000256" key="1">
    <source>
        <dbReference type="SAM" id="MobiDB-lite"/>
    </source>
</evidence>
<protein>
    <submittedName>
        <fullName evidence="3">Uncharacterized protein</fullName>
    </submittedName>
</protein>
<dbReference type="Proteomes" id="UP001349262">
    <property type="component" value="Unassembled WGS sequence"/>
</dbReference>
<evidence type="ECO:0000256" key="2">
    <source>
        <dbReference type="SAM" id="SignalP"/>
    </source>
</evidence>